<feature type="transmembrane region" description="Helical" evidence="1">
    <location>
        <begin position="150"/>
        <end position="170"/>
    </location>
</feature>
<feature type="transmembrane region" description="Helical" evidence="1">
    <location>
        <begin position="285"/>
        <end position="309"/>
    </location>
</feature>
<organism evidence="2 3">
    <name type="scientific">Kineosporia succinea</name>
    <dbReference type="NCBI Taxonomy" id="84632"/>
    <lineage>
        <taxon>Bacteria</taxon>
        <taxon>Bacillati</taxon>
        <taxon>Actinomycetota</taxon>
        <taxon>Actinomycetes</taxon>
        <taxon>Kineosporiales</taxon>
        <taxon>Kineosporiaceae</taxon>
        <taxon>Kineosporia</taxon>
    </lineage>
</organism>
<name>A0ABT9P9D7_9ACTN</name>
<dbReference type="RefSeq" id="WP_307247381.1">
    <property type="nucleotide sequence ID" value="NZ_JAUSQZ010000001.1"/>
</dbReference>
<keyword evidence="1" id="KW-0472">Membrane</keyword>
<comment type="caution">
    <text evidence="2">The sequence shown here is derived from an EMBL/GenBank/DDBJ whole genome shotgun (WGS) entry which is preliminary data.</text>
</comment>
<protein>
    <submittedName>
        <fullName evidence="2">Uncharacterized protein</fullName>
    </submittedName>
</protein>
<evidence type="ECO:0000256" key="1">
    <source>
        <dbReference type="SAM" id="Phobius"/>
    </source>
</evidence>
<keyword evidence="3" id="KW-1185">Reference proteome</keyword>
<accession>A0ABT9P9D7</accession>
<keyword evidence="1" id="KW-1133">Transmembrane helix</keyword>
<feature type="transmembrane region" description="Helical" evidence="1">
    <location>
        <begin position="99"/>
        <end position="117"/>
    </location>
</feature>
<proteinExistence type="predicted"/>
<feature type="transmembrane region" description="Helical" evidence="1">
    <location>
        <begin position="68"/>
        <end position="87"/>
    </location>
</feature>
<gene>
    <name evidence="2" type="ORF">J2S57_005060</name>
</gene>
<feature type="transmembrane region" description="Helical" evidence="1">
    <location>
        <begin position="321"/>
        <end position="340"/>
    </location>
</feature>
<keyword evidence="1" id="KW-0812">Transmembrane</keyword>
<evidence type="ECO:0000313" key="3">
    <source>
        <dbReference type="Proteomes" id="UP001235712"/>
    </source>
</evidence>
<dbReference type="Proteomes" id="UP001235712">
    <property type="component" value="Unassembled WGS sequence"/>
</dbReference>
<feature type="transmembrane region" description="Helical" evidence="1">
    <location>
        <begin position="12"/>
        <end position="34"/>
    </location>
</feature>
<feature type="transmembrane region" description="Helical" evidence="1">
    <location>
        <begin position="242"/>
        <end position="265"/>
    </location>
</feature>
<evidence type="ECO:0000313" key="2">
    <source>
        <dbReference type="EMBL" id="MDP9829311.1"/>
    </source>
</evidence>
<dbReference type="EMBL" id="JAUSQZ010000001">
    <property type="protein sequence ID" value="MDP9829311.1"/>
    <property type="molecule type" value="Genomic_DNA"/>
</dbReference>
<sequence>MSVAEQVDRAQLRALFIARLMVGFYLLEILLNLVRPRLVDHEPSLTVLAPVPEGGSGDAQRLFHLPQLVFWAVLVALGIGLVLQFVAMRHPAGSRQAIVLTRAALVALLGPFALIPLTIVGQWLPIALLCVPTTVAALLLINGLQQYTRLPWPVLVSAFAWGALVVWGFARACSSMAYGTVTAYLGQDLAEQTANLDLAGLVSDQFTVLNVVILHLTVLTPLAAAGGVAVLLILLRRQVIDVVTGLAIGAATGLGVTLVESVLFIKLWGSLSSFFTGATGGFEFWVRQVVTLLTGPVTFFALLGAGLAVAFELEDRRRARLLAAASIMAAVGANVANELVTGWLSHLLRPHLAVGGAFDTLIVSPGILLLVEAPFVVLVGLLLRSGLRTRAVRARAALTTEMGSGSGAVTPADVVVLTDPATRAWVTVGAARRQGPAGVRALRRLHRAQLDLGTWHWVSGSRNPEPEDVAERERLRARVLALRSGTVEAQS</sequence>
<reference evidence="2 3" key="1">
    <citation type="submission" date="2023-07" db="EMBL/GenBank/DDBJ databases">
        <title>Sequencing the genomes of 1000 actinobacteria strains.</title>
        <authorList>
            <person name="Klenk H.-P."/>
        </authorList>
    </citation>
    <scope>NUCLEOTIDE SEQUENCE [LARGE SCALE GENOMIC DNA]</scope>
    <source>
        <strain evidence="2 3">DSM 44388</strain>
    </source>
</reference>
<feature type="transmembrane region" description="Helical" evidence="1">
    <location>
        <begin position="123"/>
        <end position="143"/>
    </location>
</feature>
<feature type="transmembrane region" description="Helical" evidence="1">
    <location>
        <begin position="212"/>
        <end position="235"/>
    </location>
</feature>
<feature type="transmembrane region" description="Helical" evidence="1">
    <location>
        <begin position="360"/>
        <end position="383"/>
    </location>
</feature>